<dbReference type="EMBL" id="JAUSUW010000002">
    <property type="protein sequence ID" value="MDQ0419585.1"/>
    <property type="molecule type" value="Genomic_DNA"/>
</dbReference>
<feature type="region of interest" description="Disordered" evidence="1">
    <location>
        <begin position="48"/>
        <end position="91"/>
    </location>
</feature>
<keyword evidence="3" id="KW-1185">Reference proteome</keyword>
<gene>
    <name evidence="2" type="ORF">J2045_000598</name>
</gene>
<sequence length="179" mass="19189">MIPSSSRMTMPISERVDFPLPNPPHKGEGYRIWIAAAVPGSLFSPAGRSAERMRGDEGAARHNFSASRPPHPALRATFSPLGRRGTPPRAPLKIHMQLPCQKGEGACRRMSLMLRIPFAASDVRACGYPPLSLRDISPTRGESGGCARRRPQSALPPCGGDARQGRGGYPQIPGSISCP</sequence>
<accession>A0ABU0G2M7</accession>
<protein>
    <submittedName>
        <fullName evidence="2">Uncharacterized protein</fullName>
    </submittedName>
</protein>
<feature type="compositionally biased region" description="Basic and acidic residues" evidence="1">
    <location>
        <begin position="49"/>
        <end position="60"/>
    </location>
</feature>
<evidence type="ECO:0000313" key="2">
    <source>
        <dbReference type="EMBL" id="MDQ0419585.1"/>
    </source>
</evidence>
<evidence type="ECO:0000256" key="1">
    <source>
        <dbReference type="SAM" id="MobiDB-lite"/>
    </source>
</evidence>
<reference evidence="2 3" key="1">
    <citation type="submission" date="2023-07" db="EMBL/GenBank/DDBJ databases">
        <title>Genomic Encyclopedia of Type Strains, Phase IV (KMG-IV): sequencing the most valuable type-strain genomes for metagenomic binning, comparative biology and taxonomic classification.</title>
        <authorList>
            <person name="Goeker M."/>
        </authorList>
    </citation>
    <scope>NUCLEOTIDE SEQUENCE [LARGE SCALE GENOMIC DNA]</scope>
    <source>
        <strain evidence="2 3">DSM 1111</strain>
    </source>
</reference>
<comment type="caution">
    <text evidence="2">The sequence shown here is derived from an EMBL/GenBank/DDBJ whole genome shotgun (WGS) entry which is preliminary data.</text>
</comment>
<dbReference type="Proteomes" id="UP001238496">
    <property type="component" value="Unassembled WGS sequence"/>
</dbReference>
<organism evidence="2 3">
    <name type="scientific">Peteryoungia aggregata LMG 23059</name>
    <dbReference type="NCBI Taxonomy" id="1368425"/>
    <lineage>
        <taxon>Bacteria</taxon>
        <taxon>Pseudomonadati</taxon>
        <taxon>Pseudomonadota</taxon>
        <taxon>Alphaproteobacteria</taxon>
        <taxon>Hyphomicrobiales</taxon>
        <taxon>Rhizobiaceae</taxon>
        <taxon>Peteryoungia</taxon>
    </lineage>
</organism>
<evidence type="ECO:0000313" key="3">
    <source>
        <dbReference type="Proteomes" id="UP001238496"/>
    </source>
</evidence>
<feature type="region of interest" description="Disordered" evidence="1">
    <location>
        <begin position="137"/>
        <end position="179"/>
    </location>
</feature>
<proteinExistence type="predicted"/>
<name>A0ABU0G2M7_9HYPH</name>